<dbReference type="CDD" id="cd03522">
    <property type="entry name" value="MoeA_like"/>
    <property type="match status" value="1"/>
</dbReference>
<proteinExistence type="predicted"/>
<sequence>MDFGPVPLALAEGAILAHSLALPGGGRLRKGLVLGPAHLAMLAAAGVGMVTVARPAPGDVTEDAAAATLAAALVPDPAAAHLALTVAATGRVNFKAARAGVLAVDAARVDALNRTDPAITLATLPPLARVAPGDLVATVKIIPYAVPGAALAAACAGMAGAFAVRPVLLPDAGLVVTEVAGQKPGLTAKGIRAVEARLTALGMALAGAEVVAHDAGAIAAALGRMPGAMGLILTGSATSDLHDTAPEGLRQAGGAVERFGMPVDPGNLLFIGSLGGTPGPRPVIGLPGCVRSPALNGADWVLERLACGIPVTGGDIAGMGVGGLLAEIPQRPHPREG</sequence>
<accession>A0ABU1F5M2</accession>
<dbReference type="RefSeq" id="WP_310456163.1">
    <property type="nucleotide sequence ID" value="NZ_JAVKPH010000004.1"/>
</dbReference>
<dbReference type="SUPFAM" id="SSF53218">
    <property type="entry name" value="Molybdenum cofactor biosynthesis proteins"/>
    <property type="match status" value="1"/>
</dbReference>
<evidence type="ECO:0000313" key="2">
    <source>
        <dbReference type="Proteomes" id="UP001247754"/>
    </source>
</evidence>
<dbReference type="EMBL" id="JAVKPH010000004">
    <property type="protein sequence ID" value="MDR5651913.1"/>
    <property type="molecule type" value="Genomic_DNA"/>
</dbReference>
<dbReference type="InterPro" id="IPR036425">
    <property type="entry name" value="MoaB/Mog-like_dom_sf"/>
</dbReference>
<name>A0ABU1F5M2_9RHOB</name>
<gene>
    <name evidence="1" type="ORF">RGD00_04825</name>
</gene>
<dbReference type="Gene3D" id="3.40.980.10">
    <property type="entry name" value="MoaB/Mog-like domain"/>
    <property type="match status" value="1"/>
</dbReference>
<evidence type="ECO:0000313" key="1">
    <source>
        <dbReference type="EMBL" id="MDR5651913.1"/>
    </source>
</evidence>
<comment type="caution">
    <text evidence="1">The sequence shown here is derived from an EMBL/GenBank/DDBJ whole genome shotgun (WGS) entry which is preliminary data.</text>
</comment>
<organism evidence="1 2">
    <name type="scientific">Ruixingdingia sedimenti</name>
    <dbReference type="NCBI Taxonomy" id="3073604"/>
    <lineage>
        <taxon>Bacteria</taxon>
        <taxon>Pseudomonadati</taxon>
        <taxon>Pseudomonadota</taxon>
        <taxon>Alphaproteobacteria</taxon>
        <taxon>Rhodobacterales</taxon>
        <taxon>Paracoccaceae</taxon>
        <taxon>Ruixingdingia</taxon>
    </lineage>
</organism>
<keyword evidence="2" id="KW-1185">Reference proteome</keyword>
<protein>
    <submittedName>
        <fullName evidence="1">Molybdopterin-binding protein</fullName>
    </submittedName>
</protein>
<reference evidence="1 2" key="1">
    <citation type="submission" date="2023-09" db="EMBL/GenBank/DDBJ databases">
        <title>Xinfangfangia sedmenti sp. nov., isolated the sedment.</title>
        <authorList>
            <person name="Xu L."/>
        </authorList>
    </citation>
    <scope>NUCLEOTIDE SEQUENCE [LARGE SCALE GENOMIC DNA]</scope>
    <source>
        <strain evidence="1 2">LG-4</strain>
    </source>
</reference>
<dbReference type="Proteomes" id="UP001247754">
    <property type="component" value="Unassembled WGS sequence"/>
</dbReference>